<dbReference type="SUPFAM" id="SSF50978">
    <property type="entry name" value="WD40 repeat-like"/>
    <property type="match status" value="3"/>
</dbReference>
<feature type="region of interest" description="Disordered" evidence="4">
    <location>
        <begin position="881"/>
        <end position="941"/>
    </location>
</feature>
<dbReference type="PROSITE" id="PS50294">
    <property type="entry name" value="WD_REPEATS_REGION"/>
    <property type="match status" value="2"/>
</dbReference>
<protein>
    <recommendedName>
        <fullName evidence="9">Small-subunit processome Utp21 domain-containing protein</fullName>
    </recommendedName>
</protein>
<gene>
    <name evidence="7" type="ORF">NSK_004835</name>
</gene>
<feature type="repeat" description="WD" evidence="3">
    <location>
        <begin position="603"/>
        <end position="644"/>
    </location>
</feature>
<keyword evidence="8" id="KW-1185">Reference proteome</keyword>
<dbReference type="InterPro" id="IPR020472">
    <property type="entry name" value="WD40_PAC1"/>
</dbReference>
<dbReference type="PRINTS" id="PR00320">
    <property type="entry name" value="GPROTEINBRPT"/>
</dbReference>
<evidence type="ECO:0000256" key="2">
    <source>
        <dbReference type="ARBA" id="ARBA00022737"/>
    </source>
</evidence>
<feature type="repeat" description="WD" evidence="3">
    <location>
        <begin position="314"/>
        <end position="345"/>
    </location>
</feature>
<feature type="region of interest" description="Disordered" evidence="4">
    <location>
        <begin position="535"/>
        <end position="554"/>
    </location>
</feature>
<proteinExistence type="predicted"/>
<dbReference type="Proteomes" id="UP000355283">
    <property type="component" value="Unassembled WGS sequence"/>
</dbReference>
<dbReference type="PROSITE" id="PS00678">
    <property type="entry name" value="WD_REPEATS_1"/>
    <property type="match status" value="3"/>
</dbReference>
<dbReference type="InterPro" id="IPR007319">
    <property type="entry name" value="WDR36/Utp21_C"/>
</dbReference>
<evidence type="ECO:0008006" key="9">
    <source>
        <dbReference type="Google" id="ProtNLM"/>
    </source>
</evidence>
<reference evidence="7 8" key="1">
    <citation type="submission" date="2019-01" db="EMBL/GenBank/DDBJ databases">
        <title>Nuclear Genome Assembly of the Microalgal Biofuel strain Nannochloropsis salina CCMP1776.</title>
        <authorList>
            <person name="Hovde B."/>
        </authorList>
    </citation>
    <scope>NUCLEOTIDE SEQUENCE [LARGE SCALE GENOMIC DNA]</scope>
    <source>
        <strain evidence="7 8">CCMP1776</strain>
    </source>
</reference>
<feature type="repeat" description="WD" evidence="3">
    <location>
        <begin position="686"/>
        <end position="727"/>
    </location>
</feature>
<dbReference type="InterPro" id="IPR059157">
    <property type="entry name" value="WDR36-Utp21_N"/>
</dbReference>
<organism evidence="7 8">
    <name type="scientific">Nannochloropsis salina CCMP1776</name>
    <dbReference type="NCBI Taxonomy" id="1027361"/>
    <lineage>
        <taxon>Eukaryota</taxon>
        <taxon>Sar</taxon>
        <taxon>Stramenopiles</taxon>
        <taxon>Ochrophyta</taxon>
        <taxon>Eustigmatophyceae</taxon>
        <taxon>Eustigmatales</taxon>
        <taxon>Monodopsidaceae</taxon>
        <taxon>Microchloropsis</taxon>
        <taxon>Microchloropsis salina</taxon>
    </lineage>
</organism>
<dbReference type="InterPro" id="IPR019775">
    <property type="entry name" value="WD40_repeat_CS"/>
</dbReference>
<dbReference type="GO" id="GO:0034388">
    <property type="term" value="C:Pwp2p-containing subcomplex of 90S preribosome"/>
    <property type="evidence" value="ECO:0007669"/>
    <property type="project" value="TreeGrafter"/>
</dbReference>
<feature type="domain" description="WDR36/Utp21 N-terminal" evidence="6">
    <location>
        <begin position="45"/>
        <end position="348"/>
    </location>
</feature>
<dbReference type="SMART" id="SM00320">
    <property type="entry name" value="WD40"/>
    <property type="match status" value="8"/>
</dbReference>
<dbReference type="Pfam" id="PF04192">
    <property type="entry name" value="Utp21"/>
    <property type="match status" value="1"/>
</dbReference>
<dbReference type="Pfam" id="PF25168">
    <property type="entry name" value="Beta-prop_WDR36-Utp21_2nd"/>
    <property type="match status" value="2"/>
</dbReference>
<dbReference type="PROSITE" id="PS50082">
    <property type="entry name" value="WD_REPEATS_2"/>
    <property type="match status" value="4"/>
</dbReference>
<keyword evidence="2" id="KW-0677">Repeat</keyword>
<dbReference type="InterPro" id="IPR036322">
    <property type="entry name" value="WD40_repeat_dom_sf"/>
</dbReference>
<evidence type="ECO:0000259" key="5">
    <source>
        <dbReference type="Pfam" id="PF04192"/>
    </source>
</evidence>
<evidence type="ECO:0000256" key="3">
    <source>
        <dbReference type="PROSITE-ProRule" id="PRU00221"/>
    </source>
</evidence>
<accession>A0A4D9CWM3</accession>
<name>A0A4D9CWM3_9STRA</name>
<evidence type="ECO:0000259" key="6">
    <source>
        <dbReference type="Pfam" id="PF25171"/>
    </source>
</evidence>
<evidence type="ECO:0000313" key="7">
    <source>
        <dbReference type="EMBL" id="TFJ83731.1"/>
    </source>
</evidence>
<dbReference type="AlphaFoldDB" id="A0A4D9CWM3"/>
<feature type="repeat" description="WD" evidence="3">
    <location>
        <begin position="285"/>
        <end position="308"/>
    </location>
</feature>
<dbReference type="Gene3D" id="2.130.10.10">
    <property type="entry name" value="YVTN repeat-like/Quinoprotein amine dehydrogenase"/>
    <property type="match status" value="2"/>
</dbReference>
<keyword evidence="1 3" id="KW-0853">WD repeat</keyword>
<dbReference type="PANTHER" id="PTHR22840">
    <property type="entry name" value="WD REPEAT-CONTAINING PROTEIN 36"/>
    <property type="match status" value="1"/>
</dbReference>
<dbReference type="InterPro" id="IPR015943">
    <property type="entry name" value="WD40/YVTN_repeat-like_dom_sf"/>
</dbReference>
<evidence type="ECO:0000256" key="1">
    <source>
        <dbReference type="ARBA" id="ARBA00022574"/>
    </source>
</evidence>
<dbReference type="InterPro" id="IPR001680">
    <property type="entry name" value="WD40_rpt"/>
</dbReference>
<dbReference type="Pfam" id="PF25171">
    <property type="entry name" value="Beta-prop_WDR36-Utp21_1st"/>
    <property type="match status" value="1"/>
</dbReference>
<sequence length="1105" mass="119675">MVALPRHKHTRTLQHSRLFTPYRAIGCITDGAPFGINRLGDVTFITTTVGKAFQVLEADKLRVAIVAPPLLEGGKVVGVQSLKSRTFVATERRIQVWDRVTLVSGNLLECGSSKDGGEDSDALFEDSKVVALMLLGDVLLALTSRGRLHLWNVHSLEPVPAPSGGPNHIEIEGDFRTGGVLAHPTTYLNKLLIGDGAGRLRLWNIRSRKLVHAFELQGASTGAAVTALEASPAIDVVAMGQTDGTISLVNLRYDTLLFTLRQDKVPVTSLSFRTDASAAAQACPMLASGGQDGQVCVWDLKAQRLHSTVGEAGGTAHQGPVSRVFFFPRESVLLTAGADNSIKTWIFDAADGSARFLRGREGHTAPPRRIRYYGDVTEASMGTGANAEGCQILSAGSDRAFRVFHTARDAQSREMSQGPLLKKAKQLHVRPEELKLAPILAFAASETRARDWCNVITCHEGDSNAYVWKFDNRALGKAVLRQPDWAGDNVMSSPENLERQALCVGITACGNFGVVGTRGGVVYLYNMQSGEARGSFPRTRAAKSTPHDSMRLARGQARPGSVWAAHKSVMDKGVVARNSQTHEKGAAGKGCPAGTGLPTHFFHQGHGGPVTGVQVDCLNRVLVSSGLDGMLLFWDFKTHALLAVLKLDVGIAQLEIARESELLAAACDDFVVRVYDMMTRKLVRRLAGHTAQISDMCFSRDGRRLVSASVDATVRVWDLPTGACVDWLRFKRPVTGLTLSHTGEYLCTSHVDRLGLYMWADRSFFQTVDLCSSGPPTTPCDLDEPTVLTEIGELSLENGDDSGRKAEDAVLTRVPQASEEEGLSDPLAISPKEEGLITLAMLPRAHWQTLFQLELIKARNKPKEPPKAPPRAPFFLPTMHNGVIPTFAPPTSEAVSPRTNGKSEDGADAVDTSDMAQAWSDDDDKSDDEKQSKGLSHQGRAVSAALDAGALPAGSRILKRGKKGASRGAPVRSRLGALLLDSQTGIQEQDNAVTQHLMSLGPPQVDVEMQALCMGNFDEDGMELLRLTASYLTRQLASRRHFEAMQAYLSRFLQIYAPTLLEAGSSMRKVLGSLRDAQKEANEQMKDLVQHNLCLLGFFVNLKGI</sequence>
<dbReference type="GO" id="GO:0006364">
    <property type="term" value="P:rRNA processing"/>
    <property type="evidence" value="ECO:0007669"/>
    <property type="project" value="InterPro"/>
</dbReference>
<evidence type="ECO:0000313" key="8">
    <source>
        <dbReference type="Proteomes" id="UP000355283"/>
    </source>
</evidence>
<dbReference type="PANTHER" id="PTHR22840:SF12">
    <property type="entry name" value="WD REPEAT-CONTAINING PROTEIN 36"/>
    <property type="match status" value="1"/>
</dbReference>
<feature type="domain" description="WDR36/Utp21 C-terminal" evidence="5">
    <location>
        <begin position="834"/>
        <end position="1099"/>
    </location>
</feature>
<dbReference type="EMBL" id="SDOX01000021">
    <property type="protein sequence ID" value="TFJ83731.1"/>
    <property type="molecule type" value="Genomic_DNA"/>
</dbReference>
<dbReference type="OrthoDB" id="10250769at2759"/>
<comment type="caution">
    <text evidence="7">The sequence shown here is derived from an EMBL/GenBank/DDBJ whole genome shotgun (WGS) entry which is preliminary data.</text>
</comment>
<evidence type="ECO:0000256" key="4">
    <source>
        <dbReference type="SAM" id="MobiDB-lite"/>
    </source>
</evidence>
<dbReference type="GO" id="GO:0032040">
    <property type="term" value="C:small-subunit processome"/>
    <property type="evidence" value="ECO:0007669"/>
    <property type="project" value="InterPro"/>
</dbReference>